<name>A0A0F9FCU4_9ZZZZ</name>
<proteinExistence type="predicted"/>
<evidence type="ECO:0000313" key="1">
    <source>
        <dbReference type="EMBL" id="KKL84068.1"/>
    </source>
</evidence>
<comment type="caution">
    <text evidence="1">The sequence shown here is derived from an EMBL/GenBank/DDBJ whole genome shotgun (WGS) entry which is preliminary data.</text>
</comment>
<accession>A0A0F9FCU4</accession>
<sequence length="139" mass="15742">MDRKSGRPKTKHPLAIGRPITIGARSPKSILTHASWKERELYRMIYAMEPTLLLVEANKIMVQGLAISLTILDFINKDFAKTGITDEKGQYKNNIKILISLQKNIARYCNDLGITSATKAKLKLKFDKFKGSVLDDYKD</sequence>
<gene>
    <name evidence="1" type="ORF">LCGC14_1968440</name>
</gene>
<dbReference type="EMBL" id="LAZR01021805">
    <property type="protein sequence ID" value="KKL84068.1"/>
    <property type="molecule type" value="Genomic_DNA"/>
</dbReference>
<dbReference type="AlphaFoldDB" id="A0A0F9FCU4"/>
<reference evidence="1" key="1">
    <citation type="journal article" date="2015" name="Nature">
        <title>Complex archaea that bridge the gap between prokaryotes and eukaryotes.</title>
        <authorList>
            <person name="Spang A."/>
            <person name="Saw J.H."/>
            <person name="Jorgensen S.L."/>
            <person name="Zaremba-Niedzwiedzka K."/>
            <person name="Martijn J."/>
            <person name="Lind A.E."/>
            <person name="van Eijk R."/>
            <person name="Schleper C."/>
            <person name="Guy L."/>
            <person name="Ettema T.J."/>
        </authorList>
    </citation>
    <scope>NUCLEOTIDE SEQUENCE</scope>
</reference>
<protein>
    <submittedName>
        <fullName evidence="1">Uncharacterized protein</fullName>
    </submittedName>
</protein>
<organism evidence="1">
    <name type="scientific">marine sediment metagenome</name>
    <dbReference type="NCBI Taxonomy" id="412755"/>
    <lineage>
        <taxon>unclassified sequences</taxon>
        <taxon>metagenomes</taxon>
        <taxon>ecological metagenomes</taxon>
    </lineage>
</organism>